<dbReference type="GO" id="GO:0030288">
    <property type="term" value="C:outer membrane-bounded periplasmic space"/>
    <property type="evidence" value="ECO:0007669"/>
    <property type="project" value="TreeGrafter"/>
</dbReference>
<keyword evidence="1" id="KW-0812">Transmembrane</keyword>
<dbReference type="PANTHER" id="PTHR32060:SF22">
    <property type="entry name" value="CARBOXYL-TERMINAL-PROCESSING PEPTIDASE 3, CHLOROPLASTIC"/>
    <property type="match status" value="1"/>
</dbReference>
<gene>
    <name evidence="3" type="ORF">H9737_06400</name>
</gene>
<proteinExistence type="predicted"/>
<dbReference type="EMBL" id="DXFD01000093">
    <property type="protein sequence ID" value="HIX47299.1"/>
    <property type="molecule type" value="Genomic_DNA"/>
</dbReference>
<protein>
    <recommendedName>
        <fullName evidence="2">Tail specific protease domain-containing protein</fullName>
    </recommendedName>
</protein>
<dbReference type="GO" id="GO:0006508">
    <property type="term" value="P:proteolysis"/>
    <property type="evidence" value="ECO:0007669"/>
    <property type="project" value="InterPro"/>
</dbReference>
<dbReference type="Gene3D" id="3.90.226.10">
    <property type="entry name" value="2-enoyl-CoA Hydratase, Chain A, domain 1"/>
    <property type="match status" value="1"/>
</dbReference>
<sequence>MQIQRQEQAKPKRKVLYKVLWAAAAVIAAGVLFAAGYFTYYWTMDGGLRSLLWFKEMIDEQYYEDISDEDFWQAAIDGAEGLLDSYSVYYTPAEFEQVQMSSQGVGIGVGLSFFSGTNKVAQVAINSPAFFAGVRVGMYVTGIGAAGGEIKDAFASVGGSILYYASTALTSLEEGTTVSLRLSADSPTATEGCTVVSVTAEEFTESYVLYACGGHAYAALHDDASGEYVWTDVSEYVAEDEQVTGAAYLRLSRFYGNAAGEFALALEQYRKDGADTLLLDLRNDGGGSVAVMQSIASYLLKDADADDEVVMEAVYGNGRRERYLAGGNFYDEYLADSEIYVAANVNTASASEALIGAMISYGTIGYEDIFITDTIGQGSARTYGKGIMQTTYYNVATGEAAKLTTAQIYWPNGESIHGSGITTAMGARPSPAKSFGEYGDPELTAILAAIASEGGADALSLL</sequence>
<dbReference type="GO" id="GO:0004175">
    <property type="term" value="F:endopeptidase activity"/>
    <property type="evidence" value="ECO:0007669"/>
    <property type="project" value="TreeGrafter"/>
</dbReference>
<dbReference type="SMART" id="SM00245">
    <property type="entry name" value="TSPc"/>
    <property type="match status" value="1"/>
</dbReference>
<dbReference type="SUPFAM" id="SSF52096">
    <property type="entry name" value="ClpP/crotonase"/>
    <property type="match status" value="1"/>
</dbReference>
<dbReference type="Pfam" id="PF03572">
    <property type="entry name" value="Peptidase_S41"/>
    <property type="match status" value="1"/>
</dbReference>
<dbReference type="InterPro" id="IPR005151">
    <property type="entry name" value="Tail-specific_protease"/>
</dbReference>
<dbReference type="InterPro" id="IPR036034">
    <property type="entry name" value="PDZ_sf"/>
</dbReference>
<name>A0A9D1VUY1_9FIRM</name>
<dbReference type="AlphaFoldDB" id="A0A9D1VUY1"/>
<dbReference type="Gene3D" id="3.30.750.44">
    <property type="match status" value="1"/>
</dbReference>
<dbReference type="Gene3D" id="2.30.42.10">
    <property type="match status" value="1"/>
</dbReference>
<dbReference type="Proteomes" id="UP000824249">
    <property type="component" value="Unassembled WGS sequence"/>
</dbReference>
<comment type="caution">
    <text evidence="3">The sequence shown here is derived from an EMBL/GenBank/DDBJ whole genome shotgun (WGS) entry which is preliminary data.</text>
</comment>
<evidence type="ECO:0000313" key="4">
    <source>
        <dbReference type="Proteomes" id="UP000824249"/>
    </source>
</evidence>
<feature type="domain" description="Tail specific protease" evidence="2">
    <location>
        <begin position="213"/>
        <end position="428"/>
    </location>
</feature>
<evidence type="ECO:0000256" key="1">
    <source>
        <dbReference type="SAM" id="Phobius"/>
    </source>
</evidence>
<reference evidence="3" key="2">
    <citation type="submission" date="2021-04" db="EMBL/GenBank/DDBJ databases">
        <authorList>
            <person name="Gilroy R."/>
        </authorList>
    </citation>
    <scope>NUCLEOTIDE SEQUENCE</scope>
    <source>
        <strain evidence="3">26628</strain>
    </source>
</reference>
<organism evidence="3 4">
    <name type="scientific">Candidatus Borkfalkia faecigallinarum</name>
    <dbReference type="NCBI Taxonomy" id="2838509"/>
    <lineage>
        <taxon>Bacteria</taxon>
        <taxon>Bacillati</taxon>
        <taxon>Bacillota</taxon>
        <taxon>Clostridia</taxon>
        <taxon>Christensenellales</taxon>
        <taxon>Christensenellaceae</taxon>
        <taxon>Candidatus Borkfalkia</taxon>
    </lineage>
</organism>
<keyword evidence="1" id="KW-0472">Membrane</keyword>
<evidence type="ECO:0000259" key="2">
    <source>
        <dbReference type="SMART" id="SM00245"/>
    </source>
</evidence>
<evidence type="ECO:0000313" key="3">
    <source>
        <dbReference type="EMBL" id="HIX47299.1"/>
    </source>
</evidence>
<keyword evidence="1" id="KW-1133">Transmembrane helix</keyword>
<dbReference type="PANTHER" id="PTHR32060">
    <property type="entry name" value="TAIL-SPECIFIC PROTEASE"/>
    <property type="match status" value="1"/>
</dbReference>
<accession>A0A9D1VUY1</accession>
<dbReference type="InterPro" id="IPR029045">
    <property type="entry name" value="ClpP/crotonase-like_dom_sf"/>
</dbReference>
<feature type="transmembrane region" description="Helical" evidence="1">
    <location>
        <begin position="20"/>
        <end position="42"/>
    </location>
</feature>
<dbReference type="GO" id="GO:0008236">
    <property type="term" value="F:serine-type peptidase activity"/>
    <property type="evidence" value="ECO:0007669"/>
    <property type="project" value="InterPro"/>
</dbReference>
<dbReference type="GO" id="GO:0007165">
    <property type="term" value="P:signal transduction"/>
    <property type="evidence" value="ECO:0007669"/>
    <property type="project" value="TreeGrafter"/>
</dbReference>
<reference evidence="3" key="1">
    <citation type="journal article" date="2021" name="PeerJ">
        <title>Extensive microbial diversity within the chicken gut microbiome revealed by metagenomics and culture.</title>
        <authorList>
            <person name="Gilroy R."/>
            <person name="Ravi A."/>
            <person name="Getino M."/>
            <person name="Pursley I."/>
            <person name="Horton D.L."/>
            <person name="Alikhan N.F."/>
            <person name="Baker D."/>
            <person name="Gharbi K."/>
            <person name="Hall N."/>
            <person name="Watson M."/>
            <person name="Adriaenssens E.M."/>
            <person name="Foster-Nyarko E."/>
            <person name="Jarju S."/>
            <person name="Secka A."/>
            <person name="Antonio M."/>
            <person name="Oren A."/>
            <person name="Chaudhuri R.R."/>
            <person name="La Ragione R."/>
            <person name="Hildebrand F."/>
            <person name="Pallen M.J."/>
        </authorList>
    </citation>
    <scope>NUCLEOTIDE SEQUENCE</scope>
    <source>
        <strain evidence="3">26628</strain>
    </source>
</reference>